<evidence type="ECO:0000313" key="2">
    <source>
        <dbReference type="Proteomes" id="UP000004521"/>
    </source>
</evidence>
<dbReference type="Pfam" id="PF04463">
    <property type="entry name" value="2-thiour_desulf"/>
    <property type="match status" value="1"/>
</dbReference>
<comment type="caution">
    <text evidence="1">The sequence shown here is derived from an EMBL/GenBank/DDBJ whole genome shotgun (WGS) entry which is preliminary data.</text>
</comment>
<protein>
    <recommendedName>
        <fullName evidence="3">DUF523 domain-containing protein</fullName>
    </recommendedName>
</protein>
<accession>A0AAV3EMM1</accession>
<dbReference type="AlphaFoldDB" id="A0AAV3EMM1"/>
<dbReference type="PANTHER" id="PTHR30087">
    <property type="entry name" value="INNER MEMBRANE PROTEIN"/>
    <property type="match status" value="1"/>
</dbReference>
<dbReference type="InterPro" id="IPR007553">
    <property type="entry name" value="2-thiour_desulf"/>
</dbReference>
<dbReference type="Proteomes" id="UP000004521">
    <property type="component" value="Unassembled WGS sequence"/>
</dbReference>
<reference evidence="1 2" key="1">
    <citation type="journal article" date="2012" name="J. Bacteriol.">
        <title>Draft Genome Sequence of Vibrio fischeri SR5, a Strain Isolated from the Light Organ of the Mediterranean Squid Sepiola robusta.</title>
        <authorList>
            <person name="Gyllborg M.C."/>
            <person name="Sahl J.W."/>
            <person name="Cronin D.C.III."/>
            <person name="Rasko D.A."/>
            <person name="Mandel M.J."/>
        </authorList>
    </citation>
    <scope>NUCLEOTIDE SEQUENCE [LARGE SCALE GENOMIC DNA]</scope>
    <source>
        <strain evidence="1 2">SR5</strain>
    </source>
</reference>
<sequence length="156" mass="16490">MAKVLVSSCLLGCKVRYDGNNLEVNTSEFDEFIESNDIISFCPEVAGGLPIPRIPAEICGGTGNDVLDGSAKILGKDGSDVTKAFLNGAELTLKMCLDNDVEYAVLTESSPSCGSSSIYNGKFEGVKVSGKGVTCTLLENHGIKVTSQHQLARLKI</sequence>
<proteinExistence type="predicted"/>
<name>A0AAV3EMM1_ALIFS</name>
<gene>
    <name evidence="1" type="ORF">VFSR5_2725</name>
</gene>
<dbReference type="EMBL" id="AHIH01000015">
    <property type="protein sequence ID" value="EHN68000.1"/>
    <property type="molecule type" value="Genomic_DNA"/>
</dbReference>
<evidence type="ECO:0008006" key="3">
    <source>
        <dbReference type="Google" id="ProtNLM"/>
    </source>
</evidence>
<dbReference type="PANTHER" id="PTHR30087:SF1">
    <property type="entry name" value="HYPOTHETICAL CYTOSOLIC PROTEIN"/>
    <property type="match status" value="1"/>
</dbReference>
<evidence type="ECO:0000313" key="1">
    <source>
        <dbReference type="EMBL" id="EHN68000.1"/>
    </source>
</evidence>
<organism evidence="1 2">
    <name type="scientific">Aliivibrio fischeri SR5</name>
    <dbReference type="NCBI Taxonomy" id="1088719"/>
    <lineage>
        <taxon>Bacteria</taxon>
        <taxon>Pseudomonadati</taxon>
        <taxon>Pseudomonadota</taxon>
        <taxon>Gammaproteobacteria</taxon>
        <taxon>Vibrionales</taxon>
        <taxon>Vibrionaceae</taxon>
        <taxon>Aliivibrio</taxon>
    </lineage>
</organism>
<dbReference type="RefSeq" id="WP_005424020.1">
    <property type="nucleotide sequence ID" value="NZ_JH584329.1"/>
</dbReference>